<dbReference type="InterPro" id="IPR050908">
    <property type="entry name" value="SmbC-like"/>
</dbReference>
<dbReference type="InterPro" id="IPR011256">
    <property type="entry name" value="Reg_factor_effector_dom_sf"/>
</dbReference>
<dbReference type="PANTHER" id="PTHR40055:SF1">
    <property type="entry name" value="TRANSCRIPTIONAL REGULATOR YGIV-RELATED"/>
    <property type="match status" value="1"/>
</dbReference>
<evidence type="ECO:0000259" key="4">
    <source>
        <dbReference type="PROSITE" id="PS01124"/>
    </source>
</evidence>
<organism evidence="5 6">
    <name type="scientific">Pricia antarctica</name>
    <dbReference type="NCBI Taxonomy" id="641691"/>
    <lineage>
        <taxon>Bacteria</taxon>
        <taxon>Pseudomonadati</taxon>
        <taxon>Bacteroidota</taxon>
        <taxon>Flavobacteriia</taxon>
        <taxon>Flavobacteriales</taxon>
        <taxon>Flavobacteriaceae</taxon>
        <taxon>Pricia</taxon>
    </lineage>
</organism>
<dbReference type="SUPFAM" id="SSF55136">
    <property type="entry name" value="Probable bacterial effector-binding domain"/>
    <property type="match status" value="1"/>
</dbReference>
<dbReference type="Proteomes" id="UP000199109">
    <property type="component" value="Unassembled WGS sequence"/>
</dbReference>
<dbReference type="Gene3D" id="1.10.10.60">
    <property type="entry name" value="Homeodomain-like"/>
    <property type="match status" value="2"/>
</dbReference>
<dbReference type="InterPro" id="IPR029442">
    <property type="entry name" value="GyrI-like"/>
</dbReference>
<dbReference type="AlphaFoldDB" id="A0A1G7H975"/>
<evidence type="ECO:0000256" key="1">
    <source>
        <dbReference type="ARBA" id="ARBA00023015"/>
    </source>
</evidence>
<dbReference type="RefSeq" id="WP_091872569.1">
    <property type="nucleotide sequence ID" value="NZ_FNAO01000009.1"/>
</dbReference>
<dbReference type="PANTHER" id="PTHR40055">
    <property type="entry name" value="TRANSCRIPTIONAL REGULATOR YGIV-RELATED"/>
    <property type="match status" value="1"/>
</dbReference>
<protein>
    <submittedName>
        <fullName evidence="5">Transcriptional regulator, AraC family</fullName>
    </submittedName>
</protein>
<keyword evidence="1" id="KW-0805">Transcription regulation</keyword>
<dbReference type="SUPFAM" id="SSF46689">
    <property type="entry name" value="Homeodomain-like"/>
    <property type="match status" value="2"/>
</dbReference>
<proteinExistence type="predicted"/>
<keyword evidence="6" id="KW-1185">Reference proteome</keyword>
<dbReference type="Gene3D" id="3.20.80.10">
    <property type="entry name" value="Regulatory factor, effector binding domain"/>
    <property type="match status" value="1"/>
</dbReference>
<dbReference type="OrthoDB" id="9816011at2"/>
<dbReference type="InterPro" id="IPR009057">
    <property type="entry name" value="Homeodomain-like_sf"/>
</dbReference>
<dbReference type="InterPro" id="IPR020449">
    <property type="entry name" value="Tscrpt_reg_AraC-type_HTH"/>
</dbReference>
<gene>
    <name evidence="5" type="ORF">SAMN05421636_10970</name>
</gene>
<dbReference type="STRING" id="641691.SAMN05421636_10970"/>
<evidence type="ECO:0000313" key="6">
    <source>
        <dbReference type="Proteomes" id="UP000199109"/>
    </source>
</evidence>
<keyword evidence="3" id="KW-0804">Transcription</keyword>
<sequence length="307" mass="35522">MTSEENRIHPEYLHRINKALAFIDQNLDTHLTLESVANIACYSPYHFHRLFKAITRETLNAYIARRSIEKAASILMHKKEVSVSELSLQYGFSSNSSFTRAFKNFYGVPPTEFRKKHVDRHSKIRQTESKNGQENHLFEKYICNIDNLIQWITMNSNIEIKETPELHLASITQIGVNGIEQAFERLIRWATPRGLMNSNEAKMARIFHDSFKVTGPDKVRMTIGLLTNAPFKTAGEIHKATIEKSKCIVGHFEIAPDGFEKAWSGLFIWMNENGYIKAEEHPFEIYQNDFREHPEGKAMVDMYIPIE</sequence>
<reference evidence="5 6" key="1">
    <citation type="submission" date="2016-10" db="EMBL/GenBank/DDBJ databases">
        <authorList>
            <person name="de Groot N.N."/>
        </authorList>
    </citation>
    <scope>NUCLEOTIDE SEQUENCE [LARGE SCALE GENOMIC DNA]</scope>
    <source>
        <strain evidence="5 6">DSM 23421</strain>
    </source>
</reference>
<dbReference type="EMBL" id="FNAO01000009">
    <property type="protein sequence ID" value="SDE97007.1"/>
    <property type="molecule type" value="Genomic_DNA"/>
</dbReference>
<accession>A0A1G7H975</accession>
<dbReference type="PRINTS" id="PR00032">
    <property type="entry name" value="HTHARAC"/>
</dbReference>
<evidence type="ECO:0000256" key="3">
    <source>
        <dbReference type="ARBA" id="ARBA00023163"/>
    </source>
</evidence>
<feature type="domain" description="HTH araC/xylS-type" evidence="4">
    <location>
        <begin position="17"/>
        <end position="116"/>
    </location>
</feature>
<dbReference type="GO" id="GO:0043565">
    <property type="term" value="F:sequence-specific DNA binding"/>
    <property type="evidence" value="ECO:0007669"/>
    <property type="project" value="InterPro"/>
</dbReference>
<dbReference type="Pfam" id="PF12833">
    <property type="entry name" value="HTH_18"/>
    <property type="match status" value="1"/>
</dbReference>
<dbReference type="PROSITE" id="PS01124">
    <property type="entry name" value="HTH_ARAC_FAMILY_2"/>
    <property type="match status" value="1"/>
</dbReference>
<dbReference type="Pfam" id="PF06445">
    <property type="entry name" value="GyrI-like"/>
    <property type="match status" value="1"/>
</dbReference>
<keyword evidence="2" id="KW-0238">DNA-binding</keyword>
<dbReference type="InterPro" id="IPR018060">
    <property type="entry name" value="HTH_AraC"/>
</dbReference>
<dbReference type="GO" id="GO:0003700">
    <property type="term" value="F:DNA-binding transcription factor activity"/>
    <property type="evidence" value="ECO:0007669"/>
    <property type="project" value="InterPro"/>
</dbReference>
<evidence type="ECO:0000256" key="2">
    <source>
        <dbReference type="ARBA" id="ARBA00023125"/>
    </source>
</evidence>
<evidence type="ECO:0000313" key="5">
    <source>
        <dbReference type="EMBL" id="SDE97007.1"/>
    </source>
</evidence>
<dbReference type="InterPro" id="IPR010499">
    <property type="entry name" value="AraC_E-bd"/>
</dbReference>
<dbReference type="SMART" id="SM00871">
    <property type="entry name" value="AraC_E_bind"/>
    <property type="match status" value="1"/>
</dbReference>
<name>A0A1G7H975_9FLAO</name>
<dbReference type="SMART" id="SM00342">
    <property type="entry name" value="HTH_ARAC"/>
    <property type="match status" value="1"/>
</dbReference>